<dbReference type="Proteomes" id="UP001324634">
    <property type="component" value="Chromosome"/>
</dbReference>
<gene>
    <name evidence="1" type="ORF">SOO65_13245</name>
</gene>
<organism evidence="1 2">
    <name type="scientific">Peredibacter starrii</name>
    <dbReference type="NCBI Taxonomy" id="28202"/>
    <lineage>
        <taxon>Bacteria</taxon>
        <taxon>Pseudomonadati</taxon>
        <taxon>Bdellovibrionota</taxon>
        <taxon>Bacteriovoracia</taxon>
        <taxon>Bacteriovoracales</taxon>
        <taxon>Bacteriovoracaceae</taxon>
        <taxon>Peredibacter</taxon>
    </lineage>
</organism>
<reference evidence="1 2" key="1">
    <citation type="submission" date="2023-11" db="EMBL/GenBank/DDBJ databases">
        <title>Peredibacter starrii A3.12.</title>
        <authorList>
            <person name="Mitchell R.J."/>
        </authorList>
    </citation>
    <scope>NUCLEOTIDE SEQUENCE [LARGE SCALE GENOMIC DNA]</scope>
    <source>
        <strain evidence="1 2">A3.12</strain>
    </source>
</reference>
<name>A0AAX4HKY7_9BACT</name>
<dbReference type="KEGG" id="psti:SOO65_13245"/>
<dbReference type="InterPro" id="IPR027417">
    <property type="entry name" value="P-loop_NTPase"/>
</dbReference>
<protein>
    <recommendedName>
        <fullName evidence="3">DNA polymerase III subunit delta</fullName>
    </recommendedName>
</protein>
<evidence type="ECO:0000313" key="2">
    <source>
        <dbReference type="Proteomes" id="UP001324634"/>
    </source>
</evidence>
<accession>A0AAX4HKY7</accession>
<sequence length="254" mass="29876">MNLSEILLTKARNNELGHFYIVETSAPEHVAHEALLTFVHQFIRDYYQKVEGHKQSLTNLMDHPDVYVLGNTTEIEEDKPFKVEEAEAFARFFEFKPVQGKRKFAVITEAHRVNTIVSNKWLKLLEEPHGTSTIFLLNPRRGQLLPTIHSRAIHIRLPVKLPASDFSEWNNLLADLKKMTLSEFLENYSRSEPELGFWVNELIRWESEQLDRPEAKTALNKWLKELQEMETFHQPTATKWALFYSYVREQVLNR</sequence>
<evidence type="ECO:0008006" key="3">
    <source>
        <dbReference type="Google" id="ProtNLM"/>
    </source>
</evidence>
<dbReference type="Pfam" id="PF13177">
    <property type="entry name" value="DNA_pol3_delta2"/>
    <property type="match status" value="1"/>
</dbReference>
<evidence type="ECO:0000313" key="1">
    <source>
        <dbReference type="EMBL" id="WPU63654.1"/>
    </source>
</evidence>
<dbReference type="RefSeq" id="WP_321390752.1">
    <property type="nucleotide sequence ID" value="NZ_CP139487.1"/>
</dbReference>
<dbReference type="Gene3D" id="3.40.50.300">
    <property type="entry name" value="P-loop containing nucleotide triphosphate hydrolases"/>
    <property type="match status" value="1"/>
</dbReference>
<dbReference type="SUPFAM" id="SSF52540">
    <property type="entry name" value="P-loop containing nucleoside triphosphate hydrolases"/>
    <property type="match status" value="1"/>
</dbReference>
<dbReference type="EMBL" id="CP139487">
    <property type="protein sequence ID" value="WPU63654.1"/>
    <property type="molecule type" value="Genomic_DNA"/>
</dbReference>
<proteinExistence type="predicted"/>
<dbReference type="AlphaFoldDB" id="A0AAX4HKY7"/>
<keyword evidence="2" id="KW-1185">Reference proteome</keyword>